<dbReference type="InterPro" id="IPR041033">
    <property type="entry name" value="SpaA_PFL_dom_1"/>
</dbReference>
<keyword evidence="1" id="KW-1133">Transmembrane helix</keyword>
<feature type="transmembrane region" description="Helical" evidence="1">
    <location>
        <begin position="552"/>
        <end position="570"/>
    </location>
</feature>
<evidence type="ECO:0000259" key="4">
    <source>
        <dbReference type="Pfam" id="PF17802"/>
    </source>
</evidence>
<name>A0A9X4SCC2_9LACT</name>
<dbReference type="EMBL" id="JAMWFV010000033">
    <property type="protein sequence ID" value="MDG6146216.1"/>
    <property type="molecule type" value="Genomic_DNA"/>
</dbReference>
<evidence type="ECO:0000313" key="6">
    <source>
        <dbReference type="Proteomes" id="UP001153199"/>
    </source>
</evidence>
<feature type="signal peptide" evidence="2">
    <location>
        <begin position="1"/>
        <end position="40"/>
    </location>
</feature>
<protein>
    <submittedName>
        <fullName evidence="5">SpaH/EbpB family LPXTG-anchored major pilin</fullName>
    </submittedName>
</protein>
<comment type="caution">
    <text evidence="5">The sequence shown here is derived from an EMBL/GenBank/DDBJ whole genome shotgun (WGS) entry which is preliminary data.</text>
</comment>
<keyword evidence="6" id="KW-1185">Reference proteome</keyword>
<keyword evidence="2" id="KW-0732">Signal</keyword>
<evidence type="ECO:0000313" key="5">
    <source>
        <dbReference type="EMBL" id="MDG6146216.1"/>
    </source>
</evidence>
<feature type="domain" description="Gram-positive pilin subunit D1 N-terminal" evidence="3">
    <location>
        <begin position="51"/>
        <end position="203"/>
    </location>
</feature>
<feature type="domain" description="SpaA-like prealbumin fold" evidence="4">
    <location>
        <begin position="479"/>
        <end position="530"/>
    </location>
</feature>
<dbReference type="InterPro" id="IPR013783">
    <property type="entry name" value="Ig-like_fold"/>
</dbReference>
<dbReference type="RefSeq" id="WP_279359933.1">
    <property type="nucleotide sequence ID" value="NZ_JAMWDY010000003.1"/>
</dbReference>
<dbReference type="Gene3D" id="2.60.40.740">
    <property type="match status" value="1"/>
</dbReference>
<gene>
    <name evidence="5" type="ORF">NF717_11250</name>
</gene>
<dbReference type="Pfam" id="PF16555">
    <property type="entry name" value="GramPos_pilinD1"/>
    <property type="match status" value="1"/>
</dbReference>
<dbReference type="Gene3D" id="2.60.40.10">
    <property type="entry name" value="Immunoglobulins"/>
    <property type="match status" value="2"/>
</dbReference>
<organism evidence="5 6">
    <name type="scientific">Lactococcus formosensis</name>
    <dbReference type="NCBI Taxonomy" id="1281486"/>
    <lineage>
        <taxon>Bacteria</taxon>
        <taxon>Bacillati</taxon>
        <taxon>Bacillota</taxon>
        <taxon>Bacilli</taxon>
        <taxon>Lactobacillales</taxon>
        <taxon>Streptococcaceae</taxon>
        <taxon>Lactococcus</taxon>
    </lineage>
</organism>
<dbReference type="AlphaFoldDB" id="A0A9X4SCC2"/>
<evidence type="ECO:0000256" key="2">
    <source>
        <dbReference type="SAM" id="SignalP"/>
    </source>
</evidence>
<keyword evidence="1" id="KW-0812">Transmembrane</keyword>
<keyword evidence="1" id="KW-0472">Membrane</keyword>
<dbReference type="InterPro" id="IPR048052">
    <property type="entry name" value="FM1-like"/>
</dbReference>
<reference evidence="5" key="1">
    <citation type="submission" date="2022-06" db="EMBL/GenBank/DDBJ databases">
        <title>Lactococcus from bovine mastitis in China.</title>
        <authorList>
            <person name="Lin Y."/>
            <person name="Han B."/>
        </authorList>
    </citation>
    <scope>NUCLEOTIDE SEQUENCE</scope>
    <source>
        <strain evidence="5">Ningxia-I-26</strain>
    </source>
</reference>
<dbReference type="Proteomes" id="UP001153199">
    <property type="component" value="Unassembled WGS sequence"/>
</dbReference>
<accession>A0A9X4SCC2</accession>
<dbReference type="InterPro" id="IPR032364">
    <property type="entry name" value="GramPos_pilinD1_N"/>
</dbReference>
<evidence type="ECO:0000259" key="3">
    <source>
        <dbReference type="Pfam" id="PF16555"/>
    </source>
</evidence>
<feature type="chain" id="PRO_5040966435" evidence="2">
    <location>
        <begin position="41"/>
        <end position="577"/>
    </location>
</feature>
<sequence>MKNFYKHKMIVGLTLTTLAGTSVMSLSAPAFLNNVTVAHADSSAIADNTSSRTITLTKYAIQSEGQLGAPGDGSEWNNPDNLATLKNVKFKLVRVKALDGGQPLVDVSTAVEGKDYEIDTSFTPMEKTTDDMGQIKFDLGTGKANDGIYMLVEENSTGVINNKTGASTTIKYKAIPAFIYVPMTNRGSQSGLIYDINVYPKNEEDTPLNPVKTIDGMDGESLVAGQTYQWEAAFNINPSDFYYVAAEDSFIDGLDPNTDYTGPGSTGGRVHKGDKVYMDYLKVTDDMDSNQNLLSVDMQVKDKNNNWVSLEQGTDYTFVDGANEMTPAGKNTVQLTQAGMEKVGTMTGATQMRVVYKAQVKEGWDGKIDNSFTVDEKSPGLEPDTDHNSDIPDYYDGGLDLHKVDEKGDNLAGAEFYIATSEANARAGKFLASDGQSYAEGTKLPAGVHFLTTTSDAQGYAGFDGLPLKWYDDVNGNGKQDMDGTEPTFDDADIQRDYWVVETKAPTGYELVKDPIKVTVNLNTAADATWEATVENKKQSDLPFTGAKGTTLMISIAIGAIALGTAAVVIDKKRRQA</sequence>
<dbReference type="NCBIfam" id="NF033902">
    <property type="entry name" value="iso_D2_wall_anc"/>
    <property type="match status" value="1"/>
</dbReference>
<evidence type="ECO:0000256" key="1">
    <source>
        <dbReference type="SAM" id="Phobius"/>
    </source>
</evidence>
<dbReference type="Pfam" id="PF17802">
    <property type="entry name" value="SpaA"/>
    <property type="match status" value="1"/>
</dbReference>
<proteinExistence type="predicted"/>